<dbReference type="PROSITE" id="PS50109">
    <property type="entry name" value="HIS_KIN"/>
    <property type="match status" value="1"/>
</dbReference>
<dbReference type="InterPro" id="IPR036890">
    <property type="entry name" value="HATPase_C_sf"/>
</dbReference>
<keyword evidence="7" id="KW-0067">ATP-binding</keyword>
<keyword evidence="8" id="KW-0902">Two-component regulatory system</keyword>
<keyword evidence="9" id="KW-0812">Transmembrane</keyword>
<evidence type="ECO:0000256" key="1">
    <source>
        <dbReference type="ARBA" id="ARBA00000085"/>
    </source>
</evidence>
<evidence type="ECO:0000256" key="4">
    <source>
        <dbReference type="ARBA" id="ARBA00022679"/>
    </source>
</evidence>
<dbReference type="InterPro" id="IPR004358">
    <property type="entry name" value="Sig_transdc_His_kin-like_C"/>
</dbReference>
<proteinExistence type="predicted"/>
<feature type="chain" id="PRO_5011314017" description="histidine kinase" evidence="10">
    <location>
        <begin position="25"/>
        <end position="593"/>
    </location>
</feature>
<dbReference type="EC" id="2.7.13.3" evidence="2"/>
<reference evidence="13" key="1">
    <citation type="submission" date="2017-05" db="EMBL/GenBank/DDBJ databases">
        <title>Improved OligoMM genomes.</title>
        <authorList>
            <person name="Garzetti D."/>
        </authorList>
    </citation>
    <scope>NUCLEOTIDE SEQUENCE [LARGE SCALE GENOMIC DNA]</scope>
    <source>
        <strain evidence="13">YL45</strain>
    </source>
</reference>
<comment type="caution">
    <text evidence="12">The sequence shown here is derived from an EMBL/GenBank/DDBJ whole genome shotgun (WGS) entry which is preliminary data.</text>
</comment>
<dbReference type="InterPro" id="IPR003594">
    <property type="entry name" value="HATPase_dom"/>
</dbReference>
<name>A0A227KIH3_9BURK</name>
<evidence type="ECO:0000256" key="3">
    <source>
        <dbReference type="ARBA" id="ARBA00022553"/>
    </source>
</evidence>
<dbReference type="Gene3D" id="1.10.287.130">
    <property type="match status" value="1"/>
</dbReference>
<dbReference type="EMBL" id="NHMP01000004">
    <property type="protein sequence ID" value="OXE47764.1"/>
    <property type="molecule type" value="Genomic_DNA"/>
</dbReference>
<keyword evidence="10" id="KW-0732">Signal</keyword>
<dbReference type="RefSeq" id="WP_066595314.1">
    <property type="nucleotide sequence ID" value="NZ_CAJTBZ010000007.1"/>
</dbReference>
<dbReference type="SMART" id="SM00387">
    <property type="entry name" value="HATPase_c"/>
    <property type="match status" value="1"/>
</dbReference>
<dbReference type="GeneID" id="78362802"/>
<feature type="transmembrane region" description="Helical" evidence="9">
    <location>
        <begin position="310"/>
        <end position="331"/>
    </location>
</feature>
<dbReference type="PANTHER" id="PTHR43065:SF10">
    <property type="entry name" value="PEROXIDE STRESS-ACTIVATED HISTIDINE KINASE MAK3"/>
    <property type="match status" value="1"/>
</dbReference>
<evidence type="ECO:0000256" key="6">
    <source>
        <dbReference type="ARBA" id="ARBA00022777"/>
    </source>
</evidence>
<keyword evidence="9" id="KW-1133">Transmembrane helix</keyword>
<evidence type="ECO:0000256" key="8">
    <source>
        <dbReference type="ARBA" id="ARBA00023012"/>
    </source>
</evidence>
<comment type="catalytic activity">
    <reaction evidence="1">
        <text>ATP + protein L-histidine = ADP + protein N-phospho-L-histidine.</text>
        <dbReference type="EC" id="2.7.13.3"/>
    </reaction>
</comment>
<keyword evidence="5" id="KW-0547">Nucleotide-binding</keyword>
<evidence type="ECO:0000256" key="5">
    <source>
        <dbReference type="ARBA" id="ARBA00022741"/>
    </source>
</evidence>
<keyword evidence="9" id="KW-0472">Membrane</keyword>
<dbReference type="SUPFAM" id="SSF47384">
    <property type="entry name" value="Homodimeric domain of signal transducing histidine kinase"/>
    <property type="match status" value="1"/>
</dbReference>
<dbReference type="CDD" id="cd00082">
    <property type="entry name" value="HisKA"/>
    <property type="match status" value="1"/>
</dbReference>
<feature type="signal peptide" evidence="10">
    <location>
        <begin position="1"/>
        <end position="24"/>
    </location>
</feature>
<dbReference type="InterPro" id="IPR005467">
    <property type="entry name" value="His_kinase_dom"/>
</dbReference>
<dbReference type="SUPFAM" id="SSF53850">
    <property type="entry name" value="Periplasmic binding protein-like II"/>
    <property type="match status" value="1"/>
</dbReference>
<dbReference type="InterPro" id="IPR003661">
    <property type="entry name" value="HisK_dim/P_dom"/>
</dbReference>
<evidence type="ECO:0000313" key="13">
    <source>
        <dbReference type="Proteomes" id="UP000214610"/>
    </source>
</evidence>
<dbReference type="SMART" id="SM00388">
    <property type="entry name" value="HisKA"/>
    <property type="match status" value="1"/>
</dbReference>
<dbReference type="Pfam" id="PF12974">
    <property type="entry name" value="Phosphonate-bd"/>
    <property type="match status" value="1"/>
</dbReference>
<dbReference type="PRINTS" id="PR00344">
    <property type="entry name" value="BCTRLSENSOR"/>
</dbReference>
<protein>
    <recommendedName>
        <fullName evidence="2">histidine kinase</fullName>
        <ecNumber evidence="2">2.7.13.3</ecNumber>
    </recommendedName>
</protein>
<evidence type="ECO:0000256" key="7">
    <source>
        <dbReference type="ARBA" id="ARBA00022840"/>
    </source>
</evidence>
<sequence length="593" mass="66617">MNTAFLKQKLLLLCFLFLASITQAKEEITIGLIDTFDPDFYLETFVPTVEHLQKELPNYKLKIIEISPKNIIEETEKLKPQFLIASAGDFSTLMSLKGAQQIATVKRPQAINAEKAVFAAFVVKNDRKDLQTLRDLENKTAAAATETDFEGWLVPLGEIADAGFNPEKFFKNVKFTEHQFPDVLTHLKVGNVDVGIFGPCQLERLAENGEINKSDFRVIGLKDPKELCARSTKMYPDVVFCSMDGAPSQAVKAITLSLLSFPPQQNNFEWIPASSFYQVFELLKSLKLGPYRHLRETTVKDFLAAHKLEIGLFFALVIAVLIHIVRVNMLVRLRTEELKASIAEQHLIESRALENRERLEMLEKSRVISQLSSMFAHEVKQPITNILYYTSGLKVLLEKLKIKDNQVEMVLDKLREQALRTADIVDHVRSYAKHRPSKEVEFDLIPTVLRALKSIKEQERKGVEVRTVFPSESISAKGDPFEIELVVLNLLKNALSAVKDVSSPEVTITITENEDKIRVHIADNGPALSDEQFEKLGKPIQSKKSDGLGIGLSIALSIIESHGGHLTFSRNQPNGLIVSFSVEYAANKENHNG</sequence>
<dbReference type="GO" id="GO:0000155">
    <property type="term" value="F:phosphorelay sensor kinase activity"/>
    <property type="evidence" value="ECO:0007669"/>
    <property type="project" value="InterPro"/>
</dbReference>
<keyword evidence="6 12" id="KW-0418">Kinase</keyword>
<keyword evidence="13" id="KW-1185">Reference proteome</keyword>
<dbReference type="Pfam" id="PF02518">
    <property type="entry name" value="HATPase_c"/>
    <property type="match status" value="1"/>
</dbReference>
<evidence type="ECO:0000256" key="10">
    <source>
        <dbReference type="SAM" id="SignalP"/>
    </source>
</evidence>
<evidence type="ECO:0000259" key="11">
    <source>
        <dbReference type="PROSITE" id="PS50109"/>
    </source>
</evidence>
<accession>A0A227KIH3</accession>
<evidence type="ECO:0000256" key="2">
    <source>
        <dbReference type="ARBA" id="ARBA00012438"/>
    </source>
</evidence>
<gene>
    <name evidence="12" type="ORF">ADH67_08285</name>
</gene>
<keyword evidence="3" id="KW-0597">Phosphoprotein</keyword>
<dbReference type="Gene3D" id="3.30.565.10">
    <property type="entry name" value="Histidine kinase-like ATPase, C-terminal domain"/>
    <property type="match status" value="1"/>
</dbReference>
<keyword evidence="4" id="KW-0808">Transferase</keyword>
<organism evidence="12 13">
    <name type="scientific">Turicimonas muris</name>
    <dbReference type="NCBI Taxonomy" id="1796652"/>
    <lineage>
        <taxon>Bacteria</taxon>
        <taxon>Pseudomonadati</taxon>
        <taxon>Pseudomonadota</taxon>
        <taxon>Betaproteobacteria</taxon>
        <taxon>Burkholderiales</taxon>
        <taxon>Sutterellaceae</taxon>
        <taxon>Turicimonas</taxon>
    </lineage>
</organism>
<evidence type="ECO:0000313" key="12">
    <source>
        <dbReference type="EMBL" id="OXE47764.1"/>
    </source>
</evidence>
<dbReference type="GO" id="GO:0005524">
    <property type="term" value="F:ATP binding"/>
    <property type="evidence" value="ECO:0007669"/>
    <property type="project" value="UniProtKB-KW"/>
</dbReference>
<dbReference type="InterPro" id="IPR036097">
    <property type="entry name" value="HisK_dim/P_sf"/>
</dbReference>
<evidence type="ECO:0000256" key="9">
    <source>
        <dbReference type="SAM" id="Phobius"/>
    </source>
</evidence>
<dbReference type="PANTHER" id="PTHR43065">
    <property type="entry name" value="SENSOR HISTIDINE KINASE"/>
    <property type="match status" value="1"/>
</dbReference>
<dbReference type="Gene3D" id="3.40.190.10">
    <property type="entry name" value="Periplasmic binding protein-like II"/>
    <property type="match status" value="1"/>
</dbReference>
<dbReference type="Proteomes" id="UP000214610">
    <property type="component" value="Unassembled WGS sequence"/>
</dbReference>
<dbReference type="SUPFAM" id="SSF55874">
    <property type="entry name" value="ATPase domain of HSP90 chaperone/DNA topoisomerase II/histidine kinase"/>
    <property type="match status" value="1"/>
</dbReference>
<dbReference type="AlphaFoldDB" id="A0A227KIH3"/>
<feature type="domain" description="Histidine kinase" evidence="11">
    <location>
        <begin position="374"/>
        <end position="586"/>
    </location>
</feature>